<feature type="coiled-coil region" evidence="1">
    <location>
        <begin position="221"/>
        <end position="266"/>
    </location>
</feature>
<comment type="caution">
    <text evidence="3">The sequence shown here is derived from an EMBL/GenBank/DDBJ whole genome shotgun (WGS) entry which is preliminary data.</text>
</comment>
<sequence length="299" mass="33528">MVQTSWRRLEVARSSSPPGGRLTASLPRQARGESSEANIGTLPPVVSRGSGSRSTWAELEGLAEEAESDEWLALGEGGEPEEEEGVGHEEEAIDLIKSSVTTNQLIATSKEYKIPLNVTLRMPEEDEVPSQLGASEIAITIPTFYCGGKLGRDWQQEGLVALYAQEFLYPVWPRSRLKKSRDLLSKSSKILRLELGYSILDVVEKNRKLNVKDKTTAEACERECLSKLNRLEKQLQTTKKDKAALIANHEGQTYELEQRLEAVEKEVPELGNDYKNQLIIRFELMKEALKVVEPKFMVE</sequence>
<feature type="region of interest" description="Disordered" evidence="2">
    <location>
        <begin position="1"/>
        <end position="53"/>
    </location>
</feature>
<organism evidence="3 4">
    <name type="scientific">Rhamnella rubrinervis</name>
    <dbReference type="NCBI Taxonomy" id="2594499"/>
    <lineage>
        <taxon>Eukaryota</taxon>
        <taxon>Viridiplantae</taxon>
        <taxon>Streptophyta</taxon>
        <taxon>Embryophyta</taxon>
        <taxon>Tracheophyta</taxon>
        <taxon>Spermatophyta</taxon>
        <taxon>Magnoliopsida</taxon>
        <taxon>eudicotyledons</taxon>
        <taxon>Gunneridae</taxon>
        <taxon>Pentapetalae</taxon>
        <taxon>rosids</taxon>
        <taxon>fabids</taxon>
        <taxon>Rosales</taxon>
        <taxon>Rhamnaceae</taxon>
        <taxon>rhamnoid group</taxon>
        <taxon>Rhamneae</taxon>
        <taxon>Rhamnella</taxon>
    </lineage>
</organism>
<accession>A0A8K0GUK4</accession>
<keyword evidence="1" id="KW-0175">Coiled coil</keyword>
<proteinExistence type="predicted"/>
<keyword evidence="4" id="KW-1185">Reference proteome</keyword>
<evidence type="ECO:0000313" key="4">
    <source>
        <dbReference type="Proteomes" id="UP000796880"/>
    </source>
</evidence>
<name>A0A8K0GUK4_9ROSA</name>
<evidence type="ECO:0000256" key="2">
    <source>
        <dbReference type="SAM" id="MobiDB-lite"/>
    </source>
</evidence>
<dbReference type="Proteomes" id="UP000796880">
    <property type="component" value="Unassembled WGS sequence"/>
</dbReference>
<evidence type="ECO:0000313" key="3">
    <source>
        <dbReference type="EMBL" id="KAF3434740.1"/>
    </source>
</evidence>
<dbReference type="AlphaFoldDB" id="A0A8K0GUK4"/>
<dbReference type="EMBL" id="VOIH02000010">
    <property type="protein sequence ID" value="KAF3434740.1"/>
    <property type="molecule type" value="Genomic_DNA"/>
</dbReference>
<protein>
    <submittedName>
        <fullName evidence="3">Uncharacterized protein</fullName>
    </submittedName>
</protein>
<reference evidence="3" key="1">
    <citation type="submission" date="2020-03" db="EMBL/GenBank/DDBJ databases">
        <title>A high-quality chromosome-level genome assembly of a woody plant with both climbing and erect habits, Rhamnella rubrinervis.</title>
        <authorList>
            <person name="Lu Z."/>
            <person name="Yang Y."/>
            <person name="Zhu X."/>
            <person name="Sun Y."/>
        </authorList>
    </citation>
    <scope>NUCLEOTIDE SEQUENCE</scope>
    <source>
        <strain evidence="3">BYM</strain>
        <tissue evidence="3">Leaf</tissue>
    </source>
</reference>
<gene>
    <name evidence="3" type="ORF">FNV43_RR21825</name>
</gene>
<evidence type="ECO:0000256" key="1">
    <source>
        <dbReference type="SAM" id="Coils"/>
    </source>
</evidence>